<accession>A0A9Q0BST3</accession>
<feature type="signal peptide" evidence="1">
    <location>
        <begin position="1"/>
        <end position="16"/>
    </location>
</feature>
<dbReference type="AlphaFoldDB" id="A0A9Q0BST3"/>
<proteinExistence type="predicted"/>
<feature type="chain" id="PRO_5040115172" evidence="1">
    <location>
        <begin position="17"/>
        <end position="72"/>
    </location>
</feature>
<dbReference type="Proteomes" id="UP001059596">
    <property type="component" value="Unassembled WGS sequence"/>
</dbReference>
<dbReference type="EMBL" id="JAMKOV010000002">
    <property type="protein sequence ID" value="KAI8042861.1"/>
    <property type="molecule type" value="Genomic_DNA"/>
</dbReference>
<sequence length="72" mass="8410">MLLLLVLLLPLQSLQRRLHFPWPRISRFCSAFAAHSAKLQDVARIAREKISIADFIAKDYDETAWKKKMDIN</sequence>
<evidence type="ECO:0000313" key="2">
    <source>
        <dbReference type="EMBL" id="KAI8042861.1"/>
    </source>
</evidence>
<name>A0A9Q0BST3_9MUSC</name>
<evidence type="ECO:0000256" key="1">
    <source>
        <dbReference type="SAM" id="SignalP"/>
    </source>
</evidence>
<organism evidence="2 3">
    <name type="scientific">Drosophila gunungcola</name>
    <name type="common">fruit fly</name>
    <dbReference type="NCBI Taxonomy" id="103775"/>
    <lineage>
        <taxon>Eukaryota</taxon>
        <taxon>Metazoa</taxon>
        <taxon>Ecdysozoa</taxon>
        <taxon>Arthropoda</taxon>
        <taxon>Hexapoda</taxon>
        <taxon>Insecta</taxon>
        <taxon>Pterygota</taxon>
        <taxon>Neoptera</taxon>
        <taxon>Endopterygota</taxon>
        <taxon>Diptera</taxon>
        <taxon>Brachycera</taxon>
        <taxon>Muscomorpha</taxon>
        <taxon>Ephydroidea</taxon>
        <taxon>Drosophilidae</taxon>
        <taxon>Drosophila</taxon>
        <taxon>Sophophora</taxon>
    </lineage>
</organism>
<protein>
    <submittedName>
        <fullName evidence="2">Uncharacterized protein</fullName>
    </submittedName>
</protein>
<gene>
    <name evidence="2" type="ORF">M5D96_004184</name>
</gene>
<keyword evidence="1" id="KW-0732">Signal</keyword>
<reference evidence="2" key="1">
    <citation type="journal article" date="2023" name="Genome Biol. Evol.">
        <title>Long-read-based Genome Assembly of Drosophila gunungcola Reveals Fewer Chemosensory Genes in Flower-breeding Species.</title>
        <authorList>
            <person name="Negi A."/>
            <person name="Liao B.Y."/>
            <person name="Yeh S.D."/>
        </authorList>
    </citation>
    <scope>NUCLEOTIDE SEQUENCE</scope>
    <source>
        <strain evidence="2">Sukarami</strain>
    </source>
</reference>
<evidence type="ECO:0000313" key="3">
    <source>
        <dbReference type="Proteomes" id="UP001059596"/>
    </source>
</evidence>
<comment type="caution">
    <text evidence="2">The sequence shown here is derived from an EMBL/GenBank/DDBJ whole genome shotgun (WGS) entry which is preliminary data.</text>
</comment>
<keyword evidence="3" id="KW-1185">Reference proteome</keyword>